<dbReference type="InterPro" id="IPR013914">
    <property type="entry name" value="Rad9_Rad53-bd_dom_fun"/>
</dbReference>
<dbReference type="PANTHER" id="PTHR15321:SF3">
    <property type="entry name" value="TP53-BINDING PROTEIN 1"/>
    <property type="match status" value="1"/>
</dbReference>
<dbReference type="OrthoDB" id="129353at2759"/>
<dbReference type="GO" id="GO:0005634">
    <property type="term" value="C:nucleus"/>
    <property type="evidence" value="ECO:0007669"/>
    <property type="project" value="UniProtKB-SubCell"/>
</dbReference>
<dbReference type="Pfam" id="PF08605">
    <property type="entry name" value="Rad9_Rad53_bind"/>
    <property type="match status" value="1"/>
</dbReference>
<dbReference type="InterPro" id="IPR001357">
    <property type="entry name" value="BRCT_dom"/>
</dbReference>
<dbReference type="CDD" id="cd17745">
    <property type="entry name" value="BRCT_p53bp1_rpt1"/>
    <property type="match status" value="1"/>
</dbReference>
<dbReference type="PANTHER" id="PTHR15321">
    <property type="entry name" value="TUMOR SUPPRESSOR P53-BINDING PROTEIN 1"/>
    <property type="match status" value="1"/>
</dbReference>
<dbReference type="SMART" id="SM00292">
    <property type="entry name" value="BRCT"/>
    <property type="match status" value="1"/>
</dbReference>
<dbReference type="Pfam" id="PF00533">
    <property type="entry name" value="BRCT"/>
    <property type="match status" value="1"/>
</dbReference>
<dbReference type="SUPFAM" id="SSF52113">
    <property type="entry name" value="BRCT domain"/>
    <property type="match status" value="1"/>
</dbReference>
<gene>
    <name evidence="6" type="ordered locus">Ecym_4141</name>
</gene>
<reference evidence="7" key="1">
    <citation type="journal article" date="2012" name="G3 (Bethesda)">
        <title>Pichia sorbitophila, an interspecies yeast hybrid reveals early steps of genome resolution following polyploidization.</title>
        <authorList>
            <person name="Leh Louis V."/>
            <person name="Despons L."/>
            <person name="Friedrich A."/>
            <person name="Martin T."/>
            <person name="Durrens P."/>
            <person name="Casaregola S."/>
            <person name="Neuveglise C."/>
            <person name="Fairhead C."/>
            <person name="Marck C."/>
            <person name="Cruz J.A."/>
            <person name="Straub M.L."/>
            <person name="Kugler V."/>
            <person name="Sacerdot C."/>
            <person name="Uzunov Z."/>
            <person name="Thierry A."/>
            <person name="Weiss S."/>
            <person name="Bleykasten C."/>
            <person name="De Montigny J."/>
            <person name="Jacques N."/>
            <person name="Jung P."/>
            <person name="Lemaire M."/>
            <person name="Mallet S."/>
            <person name="Morel G."/>
            <person name="Richard G.F."/>
            <person name="Sarkar A."/>
            <person name="Savel G."/>
            <person name="Schacherer J."/>
            <person name="Seret M.L."/>
            <person name="Talla E."/>
            <person name="Samson G."/>
            <person name="Jubin C."/>
            <person name="Poulain J."/>
            <person name="Vacherie B."/>
            <person name="Barbe V."/>
            <person name="Pelletier E."/>
            <person name="Sherman D.J."/>
            <person name="Westhof E."/>
            <person name="Weissenbach J."/>
            <person name="Baret P.V."/>
            <person name="Wincker P."/>
            <person name="Gaillardin C."/>
            <person name="Dujon B."/>
            <person name="Souciet J.L."/>
        </authorList>
    </citation>
    <scope>NUCLEOTIDE SEQUENCE [LARGE SCALE GENOMIC DNA]</scope>
    <source>
        <strain evidence="7">CBS 270.75 / DBVPG 7215 / KCTC 17166 / NRRL Y-17582</strain>
    </source>
</reference>
<evidence type="ECO:0000259" key="5">
    <source>
        <dbReference type="SMART" id="SM00292"/>
    </source>
</evidence>
<dbReference type="RefSeq" id="XP_003646037.1">
    <property type="nucleotide sequence ID" value="XM_003645989.1"/>
</dbReference>
<evidence type="ECO:0000256" key="4">
    <source>
        <dbReference type="SAM" id="MobiDB-lite"/>
    </source>
</evidence>
<sequence>MDRGRTPIKSNDDTYDNFAELNTADSGTRALTLQINCNTRTPDLDGVARILRRNRGTPDSESGNNIIGNLFNISIEDTPVSQRESIVNGTPFVNSSSSPTKRKTTIEGPNTTDNKVLMPASSVCSMYKEELCTSLEVTVPDDKATTTLQDESANEIERRSLKRSINSLRFDSQNGTQLFNSPTNGKIGHKLVLSPNPMTRSVNASGIIASENITNTVPTQIIESPVHEQVEMMSRSNFVHVEMFNGSGSYNKENINHSEESTNKVLLKFSTKLGPSTNVSPTRLKYSQSPALPYEGSLLGLRSAYNADLYNTAESTQTTKHSVVYSEPNTSQELSEVMESSACNEEQDDLTTSEEKTGAHDEKNLMIASNHLLGPFRNRRKLTIEDDENDVAAKDNKLTKLPVAVSKGKGSQDPNNSIILKQHNRDTLLTKDNEFLTKNDIKYESSVWCYSANFEYYPAKILESHINRAVSLVLFKDGKYEVKNEDIHYLDLRVGEKVQWDHKVYLVESLEKRSEYPITCIRGYDTVYLRPLVRNGRSAKQAIIRPLMEIQLSLEQWARRPKIILESGSKSPSKAFEDLQQPIRRRKGTTVKKSITRTDIVSSPLVTDLTKDVGNIMATKNQKKVGLLKTVPSPSNLSVDGTNKIFSKCLFVITGLETKHIDYLTALINSNQGTVISRFSDYLKYENGKLKWIKDEFQEFKFACLIAENHIRTPRYLESLALGWPTLHWKFVSNCIKLGGVILDASIFPYLLPSGESHRLSLNATKKRGIIKSANISRFFMNLCKGADLKDQLDTCNVRKLIGLDVIILGSSDTDRFVEFVFSCFGVRTCEKVDSKNEIFTRLKTFYKDKNKLYDGNNGTQLLIYVNYTDVHKSEYIKSELIESINKNRIDNSGFHRIHVEIREWLIQTIINEDCGWN</sequence>
<evidence type="ECO:0000313" key="7">
    <source>
        <dbReference type="Proteomes" id="UP000006790"/>
    </source>
</evidence>
<dbReference type="Proteomes" id="UP000006790">
    <property type="component" value="Chromosome 4"/>
</dbReference>
<protein>
    <recommendedName>
        <fullName evidence="5">BRCT domain-containing protein</fullName>
    </recommendedName>
</protein>
<keyword evidence="2" id="KW-0227">DNA damage</keyword>
<organism evidence="6 7">
    <name type="scientific">Eremothecium cymbalariae (strain CBS 270.75 / DBVPG 7215 / KCTC 17166 / NRRL Y-17582)</name>
    <name type="common">Yeast</name>
    <dbReference type="NCBI Taxonomy" id="931890"/>
    <lineage>
        <taxon>Eukaryota</taxon>
        <taxon>Fungi</taxon>
        <taxon>Dikarya</taxon>
        <taxon>Ascomycota</taxon>
        <taxon>Saccharomycotina</taxon>
        <taxon>Saccharomycetes</taxon>
        <taxon>Saccharomycetales</taxon>
        <taxon>Saccharomycetaceae</taxon>
        <taxon>Eremothecium</taxon>
    </lineage>
</organism>
<dbReference type="EMBL" id="CP002500">
    <property type="protein sequence ID" value="AET39220.1"/>
    <property type="molecule type" value="Genomic_DNA"/>
</dbReference>
<evidence type="ECO:0000313" key="6">
    <source>
        <dbReference type="EMBL" id="AET39220.1"/>
    </source>
</evidence>
<evidence type="ECO:0000256" key="2">
    <source>
        <dbReference type="ARBA" id="ARBA00022763"/>
    </source>
</evidence>
<dbReference type="STRING" id="931890.G8JT67"/>
<feature type="domain" description="BRCT" evidence="5">
    <location>
        <begin position="643"/>
        <end position="739"/>
    </location>
</feature>
<dbReference type="GO" id="GO:0000077">
    <property type="term" value="P:DNA damage checkpoint signaling"/>
    <property type="evidence" value="ECO:0007669"/>
    <property type="project" value="TreeGrafter"/>
</dbReference>
<feature type="compositionally biased region" description="Polar residues" evidence="4">
    <location>
        <begin position="89"/>
        <end position="99"/>
    </location>
</feature>
<dbReference type="InterPro" id="IPR047252">
    <property type="entry name" value="TP53BP1-like"/>
</dbReference>
<dbReference type="HOGENOM" id="CLU_346462_0_0_1"/>
<dbReference type="GO" id="GO:0045944">
    <property type="term" value="P:positive regulation of transcription by RNA polymerase II"/>
    <property type="evidence" value="ECO:0007669"/>
    <property type="project" value="TreeGrafter"/>
</dbReference>
<dbReference type="OMA" id="INESCGW"/>
<keyword evidence="3" id="KW-0539">Nucleus</keyword>
<feature type="region of interest" description="Disordered" evidence="4">
    <location>
        <begin position="89"/>
        <end position="113"/>
    </location>
</feature>
<comment type="subcellular location">
    <subcellularLocation>
        <location evidence="1">Nucleus</location>
    </subcellularLocation>
</comment>
<dbReference type="GeneID" id="11472427"/>
<proteinExistence type="predicted"/>
<dbReference type="InParanoid" id="G8JT67"/>
<dbReference type="GO" id="GO:0042393">
    <property type="term" value="F:histone binding"/>
    <property type="evidence" value="ECO:0007669"/>
    <property type="project" value="TreeGrafter"/>
</dbReference>
<dbReference type="InterPro" id="IPR036420">
    <property type="entry name" value="BRCT_dom_sf"/>
</dbReference>
<name>G8JT67_ERECY</name>
<dbReference type="FunCoup" id="G8JT67">
    <property type="interactions" value="186"/>
</dbReference>
<evidence type="ECO:0000256" key="3">
    <source>
        <dbReference type="ARBA" id="ARBA00023242"/>
    </source>
</evidence>
<dbReference type="eggNOG" id="KOG3548">
    <property type="taxonomic scope" value="Eukaryota"/>
</dbReference>
<accession>G8JT67</accession>
<keyword evidence="7" id="KW-1185">Reference proteome</keyword>
<dbReference type="InterPro" id="IPR047249">
    <property type="entry name" value="BRCT_p53bp1-like_rpt1"/>
</dbReference>
<dbReference type="Gene3D" id="3.40.50.10190">
    <property type="entry name" value="BRCT domain"/>
    <property type="match status" value="1"/>
</dbReference>
<evidence type="ECO:0000256" key="1">
    <source>
        <dbReference type="ARBA" id="ARBA00004123"/>
    </source>
</evidence>
<dbReference type="KEGG" id="erc:Ecym_4141"/>
<dbReference type="AlphaFoldDB" id="G8JT67"/>